<dbReference type="PROSITE" id="PS51725">
    <property type="entry name" value="ABM"/>
    <property type="match status" value="1"/>
</dbReference>
<dbReference type="EMBL" id="WNWM01000002">
    <property type="protein sequence ID" value="MUI12195.1"/>
    <property type="molecule type" value="Genomic_DNA"/>
</dbReference>
<dbReference type="AlphaFoldDB" id="A0A6I3XKD9"/>
<dbReference type="OrthoDB" id="9798157at2"/>
<reference evidence="2 3" key="1">
    <citation type="submission" date="2019-11" db="EMBL/GenBank/DDBJ databases">
        <title>Draft Genome Sequences of Six Type Strains of the Genus Massilia.</title>
        <authorList>
            <person name="Miess H."/>
            <person name="Frediansyah A."/>
            <person name="Goeker M."/>
            <person name="Gross H."/>
        </authorList>
    </citation>
    <scope>NUCLEOTIDE SEQUENCE [LARGE SCALE GENOMIC DNA]</scope>
    <source>
        <strain evidence="2 3">DSM 17513</strain>
    </source>
</reference>
<dbReference type="RefSeq" id="WP_155708178.1">
    <property type="nucleotide sequence ID" value="NZ_BMWU01000032.1"/>
</dbReference>
<dbReference type="InterPro" id="IPR007138">
    <property type="entry name" value="ABM_dom"/>
</dbReference>
<feature type="domain" description="ABM" evidence="1">
    <location>
        <begin position="2"/>
        <end position="91"/>
    </location>
</feature>
<accession>A0A6I3XKD9</accession>
<keyword evidence="3" id="KW-1185">Reference proteome</keyword>
<evidence type="ECO:0000259" key="1">
    <source>
        <dbReference type="PROSITE" id="PS51725"/>
    </source>
</evidence>
<keyword evidence="2" id="KW-0503">Monooxygenase</keyword>
<proteinExistence type="predicted"/>
<organism evidence="2 3">
    <name type="scientific">Pseudoduganella dura</name>
    <dbReference type="NCBI Taxonomy" id="321982"/>
    <lineage>
        <taxon>Bacteria</taxon>
        <taxon>Pseudomonadati</taxon>
        <taxon>Pseudomonadota</taxon>
        <taxon>Betaproteobacteria</taxon>
        <taxon>Burkholderiales</taxon>
        <taxon>Oxalobacteraceae</taxon>
        <taxon>Telluria group</taxon>
        <taxon>Pseudoduganella</taxon>
    </lineage>
</organism>
<name>A0A6I3XKD9_9BURK</name>
<gene>
    <name evidence="2" type="ORF">GJV26_06850</name>
</gene>
<sequence>MIHEIAEITIKPDTHAAFEAAVREAVPLFQRAAGCLSIRIERTIERPETYRLVIGWATLENHTVDFRGSDDFQAWRALVGGFFAEPPRVEHTETVVNGF</sequence>
<dbReference type="Gene3D" id="3.30.70.100">
    <property type="match status" value="1"/>
</dbReference>
<comment type="caution">
    <text evidence="2">The sequence shown here is derived from an EMBL/GenBank/DDBJ whole genome shotgun (WGS) entry which is preliminary data.</text>
</comment>
<dbReference type="InterPro" id="IPR011008">
    <property type="entry name" value="Dimeric_a/b-barrel"/>
</dbReference>
<dbReference type="SUPFAM" id="SSF54909">
    <property type="entry name" value="Dimeric alpha+beta barrel"/>
    <property type="match status" value="1"/>
</dbReference>
<protein>
    <submittedName>
        <fullName evidence="2">Antibiotic biosynthesis monooxygenase</fullName>
    </submittedName>
</protein>
<dbReference type="GO" id="GO:0004497">
    <property type="term" value="F:monooxygenase activity"/>
    <property type="evidence" value="ECO:0007669"/>
    <property type="project" value="UniProtKB-KW"/>
</dbReference>
<dbReference type="Pfam" id="PF03992">
    <property type="entry name" value="ABM"/>
    <property type="match status" value="1"/>
</dbReference>
<keyword evidence="2" id="KW-0560">Oxidoreductase</keyword>
<evidence type="ECO:0000313" key="3">
    <source>
        <dbReference type="Proteomes" id="UP000431684"/>
    </source>
</evidence>
<dbReference type="Proteomes" id="UP000431684">
    <property type="component" value="Unassembled WGS sequence"/>
</dbReference>
<evidence type="ECO:0000313" key="2">
    <source>
        <dbReference type="EMBL" id="MUI12195.1"/>
    </source>
</evidence>